<evidence type="ECO:0000259" key="1">
    <source>
        <dbReference type="PROSITE" id="PS51186"/>
    </source>
</evidence>
<dbReference type="RefSeq" id="WP_271996604.1">
    <property type="nucleotide sequence ID" value="NZ_JAQNDN010000003.1"/>
</dbReference>
<dbReference type="PROSITE" id="PS51186">
    <property type="entry name" value="GNAT"/>
    <property type="match status" value="1"/>
</dbReference>
<evidence type="ECO:0000313" key="2">
    <source>
        <dbReference type="EMBL" id="MDC0667971.1"/>
    </source>
</evidence>
<dbReference type="PANTHER" id="PTHR43415:SF3">
    <property type="entry name" value="GNAT-FAMILY ACETYLTRANSFERASE"/>
    <property type="match status" value="1"/>
</dbReference>
<dbReference type="InterPro" id="IPR016181">
    <property type="entry name" value="Acyl_CoA_acyltransferase"/>
</dbReference>
<dbReference type="Gene3D" id="3.40.630.30">
    <property type="match status" value="1"/>
</dbReference>
<dbReference type="SUPFAM" id="SSF55729">
    <property type="entry name" value="Acyl-CoA N-acyltransferases (Nat)"/>
    <property type="match status" value="1"/>
</dbReference>
<sequence length="170" mass="19006">MNLLLQPTTEADLAFIVARELDADTAPYILPWPEDRHRQAMADPDCAHLVAWDGARSRRLGFAILFGLASSHQSVELRRLASASRGEGVGRAMLRAIKARIFETTDTHRLWLDVKAGNARARHLYRSEGFVEEGVMRDCLREGARRESLVLMSVLRPEYLATVPGSASQH</sequence>
<organism evidence="2 3">
    <name type="scientific">Nannocystis radixulma</name>
    <dbReference type="NCBI Taxonomy" id="2995305"/>
    <lineage>
        <taxon>Bacteria</taxon>
        <taxon>Pseudomonadati</taxon>
        <taxon>Myxococcota</taxon>
        <taxon>Polyangia</taxon>
        <taxon>Nannocystales</taxon>
        <taxon>Nannocystaceae</taxon>
        <taxon>Nannocystis</taxon>
    </lineage>
</organism>
<reference evidence="2 3" key="1">
    <citation type="submission" date="2022-11" db="EMBL/GenBank/DDBJ databases">
        <title>Minimal conservation of predation-associated metabolite biosynthetic gene clusters underscores biosynthetic potential of Myxococcota including descriptions for ten novel species: Archangium lansinium sp. nov., Myxococcus landrumus sp. nov., Nannocystis bai.</title>
        <authorList>
            <person name="Ahearne A."/>
            <person name="Stevens C."/>
            <person name="Dowd S."/>
        </authorList>
    </citation>
    <scope>NUCLEOTIDE SEQUENCE [LARGE SCALE GENOMIC DNA]</scope>
    <source>
        <strain evidence="2 3">NCELM</strain>
    </source>
</reference>
<dbReference type="PANTHER" id="PTHR43415">
    <property type="entry name" value="SPERMIDINE N(1)-ACETYLTRANSFERASE"/>
    <property type="match status" value="1"/>
</dbReference>
<evidence type="ECO:0000313" key="3">
    <source>
        <dbReference type="Proteomes" id="UP001217838"/>
    </source>
</evidence>
<dbReference type="InterPro" id="IPR000182">
    <property type="entry name" value="GNAT_dom"/>
</dbReference>
<accession>A0ABT5B4I4</accession>
<feature type="domain" description="N-acetyltransferase" evidence="1">
    <location>
        <begin position="3"/>
        <end position="157"/>
    </location>
</feature>
<protein>
    <submittedName>
        <fullName evidence="2">GNAT family protein</fullName>
    </submittedName>
</protein>
<name>A0ABT5B4I4_9BACT</name>
<gene>
    <name evidence="2" type="ORF">POL58_09500</name>
</gene>
<comment type="caution">
    <text evidence="2">The sequence shown here is derived from an EMBL/GenBank/DDBJ whole genome shotgun (WGS) entry which is preliminary data.</text>
</comment>
<dbReference type="Proteomes" id="UP001217838">
    <property type="component" value="Unassembled WGS sequence"/>
</dbReference>
<proteinExistence type="predicted"/>
<dbReference type="Pfam" id="PF00583">
    <property type="entry name" value="Acetyltransf_1"/>
    <property type="match status" value="1"/>
</dbReference>
<keyword evidence="3" id="KW-1185">Reference proteome</keyword>
<dbReference type="EMBL" id="JAQNDN010000003">
    <property type="protein sequence ID" value="MDC0667971.1"/>
    <property type="molecule type" value="Genomic_DNA"/>
</dbReference>